<evidence type="ECO:0000313" key="2">
    <source>
        <dbReference type="EMBL" id="MEN1945309.1"/>
    </source>
</evidence>
<feature type="transmembrane region" description="Helical" evidence="1">
    <location>
        <begin position="20"/>
        <end position="37"/>
    </location>
</feature>
<keyword evidence="3" id="KW-1185">Reference proteome</keyword>
<feature type="transmembrane region" description="Helical" evidence="1">
    <location>
        <begin position="43"/>
        <end position="65"/>
    </location>
</feature>
<proteinExistence type="predicted"/>
<protein>
    <submittedName>
        <fullName evidence="2">Uncharacterized protein</fullName>
    </submittedName>
</protein>
<accession>A0ABU9VZX4</accession>
<keyword evidence="1" id="KW-0472">Membrane</keyword>
<dbReference type="Proteomes" id="UP001425155">
    <property type="component" value="Unassembled WGS sequence"/>
</dbReference>
<feature type="transmembrane region" description="Helical" evidence="1">
    <location>
        <begin position="72"/>
        <end position="94"/>
    </location>
</feature>
<gene>
    <name evidence="2" type="ORF">WJX64_01985</name>
</gene>
<feature type="transmembrane region" description="Helical" evidence="1">
    <location>
        <begin position="159"/>
        <end position="186"/>
    </location>
</feature>
<organism evidence="2 3">
    <name type="scientific">Leifsonia stereocauli</name>
    <dbReference type="NCBI Taxonomy" id="3134136"/>
    <lineage>
        <taxon>Bacteria</taxon>
        <taxon>Bacillati</taxon>
        <taxon>Actinomycetota</taxon>
        <taxon>Actinomycetes</taxon>
        <taxon>Micrococcales</taxon>
        <taxon>Microbacteriaceae</taxon>
        <taxon>Leifsonia</taxon>
    </lineage>
</organism>
<feature type="transmembrane region" description="Helical" evidence="1">
    <location>
        <begin position="106"/>
        <end position="132"/>
    </location>
</feature>
<evidence type="ECO:0000313" key="3">
    <source>
        <dbReference type="Proteomes" id="UP001425155"/>
    </source>
</evidence>
<name>A0ABU9VZX4_9MICO</name>
<dbReference type="RefSeq" id="WP_342111303.1">
    <property type="nucleotide sequence ID" value="NZ_JBCAUN010000001.1"/>
</dbReference>
<reference evidence="2 3" key="1">
    <citation type="submission" date="2024-03" db="EMBL/GenBank/DDBJ databases">
        <title>YIM 134122 draft genome.</title>
        <authorList>
            <person name="Zuo S."/>
            <person name="Xiong L."/>
        </authorList>
    </citation>
    <scope>NUCLEOTIDE SEQUENCE [LARGE SCALE GENOMIC DNA]</scope>
    <source>
        <strain evidence="2 3">YIM 134122</strain>
    </source>
</reference>
<keyword evidence="1" id="KW-0812">Transmembrane</keyword>
<keyword evidence="1" id="KW-1133">Transmembrane helix</keyword>
<feature type="transmembrane region" description="Helical" evidence="1">
    <location>
        <begin position="206"/>
        <end position="232"/>
    </location>
</feature>
<evidence type="ECO:0000256" key="1">
    <source>
        <dbReference type="SAM" id="Phobius"/>
    </source>
</evidence>
<sequence>MRSRGTAETDLTNKRTRWGLALLASGLIVAGAIAVLGPSFSELVGGGIAVATLLVFGVGLTQLWLAARVIGLMAQFAVIVLLVALVCLLASPMLTASGIPAVSSVAAAAASLTMAGGFALLVIAALLVLVAWARAGAHDMLVAIPRSTDAAQSSRRSRLITASVIFGSLLLVVAVGVVVELVWNPLAMGPEHTLSEIYGMLPTGEGAAGIASVLTWAGIVVVVAAGQLIWVLRAARRGAASIPRRRQVVTALLIASIAVFLLFFFAFGLGNAISDTVPPMVGRSSAEGVLYGLITPLGLIGALLVSAGPWPRSERRRLEASAAH</sequence>
<dbReference type="EMBL" id="JBCLVG010000001">
    <property type="protein sequence ID" value="MEN1945309.1"/>
    <property type="molecule type" value="Genomic_DNA"/>
</dbReference>
<feature type="transmembrane region" description="Helical" evidence="1">
    <location>
        <begin position="289"/>
        <end position="307"/>
    </location>
</feature>
<feature type="transmembrane region" description="Helical" evidence="1">
    <location>
        <begin position="248"/>
        <end position="269"/>
    </location>
</feature>
<comment type="caution">
    <text evidence="2">The sequence shown here is derived from an EMBL/GenBank/DDBJ whole genome shotgun (WGS) entry which is preliminary data.</text>
</comment>